<reference evidence="4" key="1">
    <citation type="journal article" date="2017" name="Front. Plant Sci.">
        <title>Climate Clever Clovers: New Paradigm to Reduce the Environmental Footprint of Ruminants by Breeding Low Methanogenic Forages Utilizing Haplotype Variation.</title>
        <authorList>
            <person name="Kaur P."/>
            <person name="Appels R."/>
            <person name="Bayer P.E."/>
            <person name="Keeble-Gagnere G."/>
            <person name="Wang J."/>
            <person name="Hirakawa H."/>
            <person name="Shirasawa K."/>
            <person name="Vercoe P."/>
            <person name="Stefanova K."/>
            <person name="Durmic Z."/>
            <person name="Nichols P."/>
            <person name="Revell C."/>
            <person name="Isobe S.N."/>
            <person name="Edwards D."/>
            <person name="Erskine W."/>
        </authorList>
    </citation>
    <scope>NUCLEOTIDE SEQUENCE [LARGE SCALE GENOMIC DNA]</scope>
    <source>
        <strain evidence="4">cv. Daliak</strain>
    </source>
</reference>
<protein>
    <recommendedName>
        <fullName evidence="2">DUF659 domain-containing protein</fullName>
    </recommendedName>
</protein>
<dbReference type="OrthoDB" id="1429788at2759"/>
<feature type="domain" description="DUF659" evidence="2">
    <location>
        <begin position="90"/>
        <end position="242"/>
    </location>
</feature>
<dbReference type="Proteomes" id="UP000242715">
    <property type="component" value="Unassembled WGS sequence"/>
</dbReference>
<evidence type="ECO:0000313" key="4">
    <source>
        <dbReference type="Proteomes" id="UP000242715"/>
    </source>
</evidence>
<dbReference type="EMBL" id="DF974506">
    <property type="protein sequence ID" value="GAU49013.1"/>
    <property type="molecule type" value="Genomic_DNA"/>
</dbReference>
<dbReference type="PANTHER" id="PTHR32166">
    <property type="entry name" value="OSJNBA0013A04.12 PROTEIN"/>
    <property type="match status" value="1"/>
</dbReference>
<dbReference type="InterPro" id="IPR007021">
    <property type="entry name" value="DUF659"/>
</dbReference>
<name>A0A2Z6P385_TRISU</name>
<evidence type="ECO:0000259" key="2">
    <source>
        <dbReference type="Pfam" id="PF04937"/>
    </source>
</evidence>
<dbReference type="AlphaFoldDB" id="A0A2Z6P385"/>
<keyword evidence="4" id="KW-1185">Reference proteome</keyword>
<dbReference type="Pfam" id="PF04937">
    <property type="entry name" value="DUF659"/>
    <property type="match status" value="1"/>
</dbReference>
<gene>
    <name evidence="3" type="ORF">TSUD_285000</name>
</gene>
<feature type="region of interest" description="Disordered" evidence="1">
    <location>
        <begin position="1"/>
        <end position="45"/>
    </location>
</feature>
<organism evidence="3 4">
    <name type="scientific">Trifolium subterraneum</name>
    <name type="common">Subterranean clover</name>
    <dbReference type="NCBI Taxonomy" id="3900"/>
    <lineage>
        <taxon>Eukaryota</taxon>
        <taxon>Viridiplantae</taxon>
        <taxon>Streptophyta</taxon>
        <taxon>Embryophyta</taxon>
        <taxon>Tracheophyta</taxon>
        <taxon>Spermatophyta</taxon>
        <taxon>Magnoliopsida</taxon>
        <taxon>eudicotyledons</taxon>
        <taxon>Gunneridae</taxon>
        <taxon>Pentapetalae</taxon>
        <taxon>rosids</taxon>
        <taxon>fabids</taxon>
        <taxon>Fabales</taxon>
        <taxon>Fabaceae</taxon>
        <taxon>Papilionoideae</taxon>
        <taxon>50 kb inversion clade</taxon>
        <taxon>NPAAA clade</taxon>
        <taxon>Hologalegina</taxon>
        <taxon>IRL clade</taxon>
        <taxon>Trifolieae</taxon>
        <taxon>Trifolium</taxon>
    </lineage>
</organism>
<evidence type="ECO:0000256" key="1">
    <source>
        <dbReference type="SAM" id="MobiDB-lite"/>
    </source>
</evidence>
<dbReference type="PANTHER" id="PTHR32166:SF122">
    <property type="entry name" value="OS09G0499600 PROTEIN"/>
    <property type="match status" value="1"/>
</dbReference>
<dbReference type="SUPFAM" id="SSF53098">
    <property type="entry name" value="Ribonuclease H-like"/>
    <property type="match status" value="1"/>
</dbReference>
<proteinExistence type="predicted"/>
<accession>A0A2Z6P385</accession>
<evidence type="ECO:0000313" key="3">
    <source>
        <dbReference type="EMBL" id="GAU49013.1"/>
    </source>
</evidence>
<dbReference type="InterPro" id="IPR012337">
    <property type="entry name" value="RNaseH-like_sf"/>
</dbReference>
<sequence>MRKGAVGVGEKREGNEVDVGSSRDRLKRRRLDSQASGVDNKNEKTSREEACRAIARFFYKNVIPFRAIWSSEFKTMCDMVSRHGVGFKPPDYDEISKKYLAEEVKLTKEALEEHKAMWKITGCSIMVDGWVDKDNWSVLNFLVNSPKRTFFLKSIDVSESDRDSSDKLFKMMDDIVEEVGEENVVQVVTFISPAFKAVGEMLMAKRTRLYWTPCATHCIEEILQDCEDNIHIHAKTIKMCQRIAFFFFMRPSFKSLLQQFTKEIDTSLLLGITICDLSYLTLCSIHENKGGLIRMCTSKEWKSSESTELRKWVEDAVLDKEFWKNEPAMGFIYDEMEKAKEEIQMGLFEGGVERESFMLTQKIIDECWDKKAYSPLHAAGYHLNPQFHYRHGFRDDIKIKRGLQQCITRMVVDPEERSKIEIQLDDFDKQANDFSHPIAAITTDEEIPIAPSSCLNR</sequence>